<dbReference type="Proteomes" id="UP000184188">
    <property type="component" value="Unassembled WGS sequence"/>
</dbReference>
<proteinExistence type="predicted"/>
<dbReference type="RefSeq" id="XP_022577559.1">
    <property type="nucleotide sequence ID" value="XM_022721269.1"/>
</dbReference>
<dbReference type="GeneID" id="34607734"/>
<evidence type="ECO:0000256" key="1">
    <source>
        <dbReference type="SAM" id="MobiDB-lite"/>
    </source>
</evidence>
<evidence type="ECO:0000313" key="3">
    <source>
        <dbReference type="Proteomes" id="UP000184188"/>
    </source>
</evidence>
<dbReference type="EMBL" id="KV878354">
    <property type="protein sequence ID" value="OJJ43049.1"/>
    <property type="molecule type" value="Genomic_DNA"/>
</dbReference>
<name>A0A1L9S7B2_9EURO</name>
<feature type="region of interest" description="Disordered" evidence="1">
    <location>
        <begin position="26"/>
        <end position="62"/>
    </location>
</feature>
<accession>A0A1L9S7B2</accession>
<organism evidence="2 3">
    <name type="scientific">Penicilliopsis zonata CBS 506.65</name>
    <dbReference type="NCBI Taxonomy" id="1073090"/>
    <lineage>
        <taxon>Eukaryota</taxon>
        <taxon>Fungi</taxon>
        <taxon>Dikarya</taxon>
        <taxon>Ascomycota</taxon>
        <taxon>Pezizomycotina</taxon>
        <taxon>Eurotiomycetes</taxon>
        <taxon>Eurotiomycetidae</taxon>
        <taxon>Eurotiales</taxon>
        <taxon>Aspergillaceae</taxon>
        <taxon>Penicilliopsis</taxon>
    </lineage>
</organism>
<dbReference type="VEuPathDB" id="FungiDB:ASPZODRAFT_1208258"/>
<reference evidence="3" key="1">
    <citation type="journal article" date="2017" name="Genome Biol.">
        <title>Comparative genomics reveals high biological diversity and specific adaptations in the industrially and medically important fungal genus Aspergillus.</title>
        <authorList>
            <person name="de Vries R.P."/>
            <person name="Riley R."/>
            <person name="Wiebenga A."/>
            <person name="Aguilar-Osorio G."/>
            <person name="Amillis S."/>
            <person name="Uchima C.A."/>
            <person name="Anderluh G."/>
            <person name="Asadollahi M."/>
            <person name="Askin M."/>
            <person name="Barry K."/>
            <person name="Battaglia E."/>
            <person name="Bayram O."/>
            <person name="Benocci T."/>
            <person name="Braus-Stromeyer S.A."/>
            <person name="Caldana C."/>
            <person name="Canovas D."/>
            <person name="Cerqueira G.C."/>
            <person name="Chen F."/>
            <person name="Chen W."/>
            <person name="Choi C."/>
            <person name="Clum A."/>
            <person name="Dos Santos R.A."/>
            <person name="Damasio A.R."/>
            <person name="Diallinas G."/>
            <person name="Emri T."/>
            <person name="Fekete E."/>
            <person name="Flipphi M."/>
            <person name="Freyberg S."/>
            <person name="Gallo A."/>
            <person name="Gournas C."/>
            <person name="Habgood R."/>
            <person name="Hainaut M."/>
            <person name="Harispe M.L."/>
            <person name="Henrissat B."/>
            <person name="Hilden K.S."/>
            <person name="Hope R."/>
            <person name="Hossain A."/>
            <person name="Karabika E."/>
            <person name="Karaffa L."/>
            <person name="Karanyi Z."/>
            <person name="Krasevec N."/>
            <person name="Kuo A."/>
            <person name="Kusch H."/>
            <person name="LaButti K."/>
            <person name="Lagendijk E.L."/>
            <person name="Lapidus A."/>
            <person name="Levasseur A."/>
            <person name="Lindquist E."/>
            <person name="Lipzen A."/>
            <person name="Logrieco A.F."/>
            <person name="MacCabe A."/>
            <person name="Maekelae M.R."/>
            <person name="Malavazi I."/>
            <person name="Melin P."/>
            <person name="Meyer V."/>
            <person name="Mielnichuk N."/>
            <person name="Miskei M."/>
            <person name="Molnar A.P."/>
            <person name="Mule G."/>
            <person name="Ngan C.Y."/>
            <person name="Orejas M."/>
            <person name="Orosz E."/>
            <person name="Ouedraogo J.P."/>
            <person name="Overkamp K.M."/>
            <person name="Park H.-S."/>
            <person name="Perrone G."/>
            <person name="Piumi F."/>
            <person name="Punt P.J."/>
            <person name="Ram A.F."/>
            <person name="Ramon A."/>
            <person name="Rauscher S."/>
            <person name="Record E."/>
            <person name="Riano-Pachon D.M."/>
            <person name="Robert V."/>
            <person name="Roehrig J."/>
            <person name="Ruller R."/>
            <person name="Salamov A."/>
            <person name="Salih N.S."/>
            <person name="Samson R.A."/>
            <person name="Sandor E."/>
            <person name="Sanguinetti M."/>
            <person name="Schuetze T."/>
            <person name="Sepcic K."/>
            <person name="Shelest E."/>
            <person name="Sherlock G."/>
            <person name="Sophianopoulou V."/>
            <person name="Squina F.M."/>
            <person name="Sun H."/>
            <person name="Susca A."/>
            <person name="Todd R.B."/>
            <person name="Tsang A."/>
            <person name="Unkles S.E."/>
            <person name="van de Wiele N."/>
            <person name="van Rossen-Uffink D."/>
            <person name="Oliveira J.V."/>
            <person name="Vesth T.C."/>
            <person name="Visser J."/>
            <person name="Yu J.-H."/>
            <person name="Zhou M."/>
            <person name="Andersen M.R."/>
            <person name="Archer D.B."/>
            <person name="Baker S.E."/>
            <person name="Benoit I."/>
            <person name="Brakhage A.A."/>
            <person name="Braus G.H."/>
            <person name="Fischer R."/>
            <person name="Frisvad J.C."/>
            <person name="Goldman G.H."/>
            <person name="Houbraken J."/>
            <person name="Oakley B."/>
            <person name="Pocsi I."/>
            <person name="Scazzocchio C."/>
            <person name="Seiboth B."/>
            <person name="vanKuyk P.A."/>
            <person name="Wortman J."/>
            <person name="Dyer P.S."/>
            <person name="Grigoriev I.V."/>
        </authorList>
    </citation>
    <scope>NUCLEOTIDE SEQUENCE [LARGE SCALE GENOMIC DNA]</scope>
    <source>
        <strain evidence="3">CBS 506.65</strain>
    </source>
</reference>
<sequence>MTATNPSACHDHAGCPVSSVQFPLGECPAKPPKSSHSPFTEDAPGTAPKCGSGWLDPKTESQMPRDISTYSAMFLGLWDWRDSIPHEHGAD</sequence>
<gene>
    <name evidence="2" type="ORF">ASPZODRAFT_1208258</name>
</gene>
<dbReference type="AlphaFoldDB" id="A0A1L9S7B2"/>
<protein>
    <submittedName>
        <fullName evidence="2">Uncharacterized protein</fullName>
    </submittedName>
</protein>
<keyword evidence="3" id="KW-1185">Reference proteome</keyword>
<evidence type="ECO:0000313" key="2">
    <source>
        <dbReference type="EMBL" id="OJJ43049.1"/>
    </source>
</evidence>